<reference evidence="1" key="1">
    <citation type="submission" date="2019-11" db="EMBL/GenBank/DDBJ databases">
        <authorList>
            <person name="Feng L."/>
        </authorList>
    </citation>
    <scope>NUCLEOTIDE SEQUENCE</scope>
    <source>
        <strain evidence="1">BgluceraseaLFYP119</strain>
    </source>
</reference>
<dbReference type="RefSeq" id="WP_156353234.1">
    <property type="nucleotide sequence ID" value="NZ_CACRST010000009.1"/>
</dbReference>
<dbReference type="EMBL" id="CACRST010000009">
    <property type="protein sequence ID" value="VYS87050.1"/>
    <property type="molecule type" value="Genomic_DNA"/>
</dbReference>
<evidence type="ECO:0000313" key="1">
    <source>
        <dbReference type="EMBL" id="VYS87050.1"/>
    </source>
</evidence>
<organism evidence="1">
    <name type="scientific">Blautia glucerasea</name>
    <dbReference type="NCBI Taxonomy" id="536633"/>
    <lineage>
        <taxon>Bacteria</taxon>
        <taxon>Bacillati</taxon>
        <taxon>Bacillota</taxon>
        <taxon>Clostridia</taxon>
        <taxon>Lachnospirales</taxon>
        <taxon>Lachnospiraceae</taxon>
        <taxon>Blautia</taxon>
    </lineage>
</organism>
<dbReference type="AlphaFoldDB" id="A0A6N2S6G4"/>
<name>A0A6N2S6G4_9FIRM</name>
<proteinExistence type="predicted"/>
<gene>
    <name evidence="1" type="ORF">BGLFYP119_00924</name>
</gene>
<accession>A0A6N2S6G4</accession>
<protein>
    <submittedName>
        <fullName evidence="1">Uncharacterized protein</fullName>
    </submittedName>
</protein>
<sequence>MMILEMVPYDPNKHEPRTGWDAFSINMALENGKSLLVDQNGEIWTTGRRDYVGKIRKGVRA</sequence>